<name>A0ABU3CFE3_9FLAO</name>
<dbReference type="InterPro" id="IPR003615">
    <property type="entry name" value="HNH_nuc"/>
</dbReference>
<dbReference type="Proteomes" id="UP001262889">
    <property type="component" value="Unassembled WGS sequence"/>
</dbReference>
<dbReference type="InterPro" id="IPR002711">
    <property type="entry name" value="HNH"/>
</dbReference>
<gene>
    <name evidence="2" type="ORF">RM553_19120</name>
</gene>
<dbReference type="RefSeq" id="WP_311536567.1">
    <property type="nucleotide sequence ID" value="NZ_JAVRHQ010000052.1"/>
</dbReference>
<dbReference type="Pfam" id="PF01844">
    <property type="entry name" value="HNH"/>
    <property type="match status" value="1"/>
</dbReference>
<dbReference type="EMBL" id="JAVRHQ010000052">
    <property type="protein sequence ID" value="MDT0644952.1"/>
    <property type="molecule type" value="Genomic_DNA"/>
</dbReference>
<dbReference type="CDD" id="cd00085">
    <property type="entry name" value="HNHc"/>
    <property type="match status" value="1"/>
</dbReference>
<keyword evidence="2" id="KW-0378">Hydrolase</keyword>
<sequence>MKCTKGRVNPNAHTKLKLFADSGGYCQNPNCNENLFLSIGKSEIHIAEMAHIISDSDTGPRSDKDLSKDKRSTFSNLILLCPTCHTKIDKAEKEFPEKIIIQWKNNHSERIKNLFKIREYDNRFETRKNIVKILNENKTIFKTYGPLTEERFNPESNVPKIWLSKIRQIILPNNRKLLGIIDGNYSKLKEFEIETVELFRQHVLDLEDRHINSVEINATQFPKELNNIFKD</sequence>
<comment type="caution">
    <text evidence="2">The sequence shown here is derived from an EMBL/GenBank/DDBJ whole genome shotgun (WGS) entry which is preliminary data.</text>
</comment>
<organism evidence="2 3">
    <name type="scientific">Autumnicola tepida</name>
    <dbReference type="NCBI Taxonomy" id="3075595"/>
    <lineage>
        <taxon>Bacteria</taxon>
        <taxon>Pseudomonadati</taxon>
        <taxon>Bacteroidota</taxon>
        <taxon>Flavobacteriia</taxon>
        <taxon>Flavobacteriales</taxon>
        <taxon>Flavobacteriaceae</taxon>
        <taxon>Autumnicola</taxon>
    </lineage>
</organism>
<accession>A0ABU3CFE3</accession>
<feature type="domain" description="HNH" evidence="1">
    <location>
        <begin position="45"/>
        <end position="87"/>
    </location>
</feature>
<evidence type="ECO:0000259" key="1">
    <source>
        <dbReference type="Pfam" id="PF01844"/>
    </source>
</evidence>
<reference evidence="2 3" key="1">
    <citation type="submission" date="2023-09" db="EMBL/GenBank/DDBJ databases">
        <authorList>
            <person name="Rey-Velasco X."/>
        </authorList>
    </citation>
    <scope>NUCLEOTIDE SEQUENCE [LARGE SCALE GENOMIC DNA]</scope>
    <source>
        <strain evidence="2 3">F363</strain>
    </source>
</reference>
<keyword evidence="3" id="KW-1185">Reference proteome</keyword>
<evidence type="ECO:0000313" key="3">
    <source>
        <dbReference type="Proteomes" id="UP001262889"/>
    </source>
</evidence>
<dbReference type="GO" id="GO:0004519">
    <property type="term" value="F:endonuclease activity"/>
    <property type="evidence" value="ECO:0007669"/>
    <property type="project" value="UniProtKB-KW"/>
</dbReference>
<protein>
    <submittedName>
        <fullName evidence="2">HNH endonuclease signature motif containing protein</fullName>
    </submittedName>
</protein>
<evidence type="ECO:0000313" key="2">
    <source>
        <dbReference type="EMBL" id="MDT0644952.1"/>
    </source>
</evidence>
<keyword evidence="2" id="KW-0255">Endonuclease</keyword>
<proteinExistence type="predicted"/>
<keyword evidence="2" id="KW-0540">Nuclease</keyword>